<protein>
    <submittedName>
        <fullName evidence="2">Uncharacterized protein</fullName>
    </submittedName>
</protein>
<sequence length="229" mass="25148">MSSSNPSSTQPPTSPAAPASAPAAAQPIDAQTKQLAAMAYGEASLQNNSDEMMAIASVLVRQRDARGYSDMATFTKNDPTFSFVVGDGNARYNNMMKATDDQIGKNPAMQAAINAARNALAGGPDKSNGAYFWDGADIKTNYDRHFKVRHGIKITDPSHNIYDIKDSTKLVILYKITKKKNKKTKKVETEKVETGRYDHVYDSTAGVGGTIFWKYNQQYLDVTRGSEYR</sequence>
<dbReference type="AlphaFoldDB" id="A0A6P2QPU0"/>
<dbReference type="Proteomes" id="UP000494125">
    <property type="component" value="Unassembled WGS sequence"/>
</dbReference>
<evidence type="ECO:0000313" key="3">
    <source>
        <dbReference type="Proteomes" id="UP000494125"/>
    </source>
</evidence>
<feature type="region of interest" description="Disordered" evidence="1">
    <location>
        <begin position="1"/>
        <end position="28"/>
    </location>
</feature>
<proteinExistence type="predicted"/>
<dbReference type="RefSeq" id="WP_239007459.1">
    <property type="nucleotide sequence ID" value="NZ_CABVPN010000044.1"/>
</dbReference>
<gene>
    <name evidence="2" type="ORF">BDI24065_06090</name>
</gene>
<reference evidence="2 3" key="1">
    <citation type="submission" date="2019-09" db="EMBL/GenBank/DDBJ databases">
        <authorList>
            <person name="Depoorter E."/>
        </authorList>
    </citation>
    <scope>NUCLEOTIDE SEQUENCE [LARGE SCALE GENOMIC DNA]</scope>
    <source>
        <strain evidence="2">LMG 24065</strain>
    </source>
</reference>
<accession>A0A6P2QPU0</accession>
<organism evidence="2 3">
    <name type="scientific">Burkholderia diffusa</name>
    <dbReference type="NCBI Taxonomy" id="488732"/>
    <lineage>
        <taxon>Bacteria</taxon>
        <taxon>Pseudomonadati</taxon>
        <taxon>Pseudomonadota</taxon>
        <taxon>Betaproteobacteria</taxon>
        <taxon>Burkholderiales</taxon>
        <taxon>Burkholderiaceae</taxon>
        <taxon>Burkholderia</taxon>
        <taxon>Burkholderia cepacia complex</taxon>
    </lineage>
</organism>
<evidence type="ECO:0000313" key="2">
    <source>
        <dbReference type="EMBL" id="VWC25428.1"/>
    </source>
</evidence>
<evidence type="ECO:0000256" key="1">
    <source>
        <dbReference type="SAM" id="MobiDB-lite"/>
    </source>
</evidence>
<dbReference type="EMBL" id="CABVPN010000044">
    <property type="protein sequence ID" value="VWC25428.1"/>
    <property type="molecule type" value="Genomic_DNA"/>
</dbReference>
<dbReference type="GeneID" id="93031181"/>
<feature type="compositionally biased region" description="Low complexity" evidence="1">
    <location>
        <begin position="1"/>
        <end position="27"/>
    </location>
</feature>
<keyword evidence="3" id="KW-1185">Reference proteome</keyword>
<name>A0A6P2QPU0_9BURK</name>